<dbReference type="GO" id="GO:0005743">
    <property type="term" value="C:mitochondrial inner membrane"/>
    <property type="evidence" value="ECO:0007669"/>
    <property type="project" value="TreeGrafter"/>
</dbReference>
<dbReference type="InterPro" id="IPR036640">
    <property type="entry name" value="ABC1_TM_sf"/>
</dbReference>
<dbReference type="InterPro" id="IPR011527">
    <property type="entry name" value="ABC1_TM_dom"/>
</dbReference>
<dbReference type="Gene3D" id="3.40.50.300">
    <property type="entry name" value="P-loop containing nucleotide triphosphate hydrolases"/>
    <property type="match status" value="1"/>
</dbReference>
<keyword evidence="6 11" id="KW-1133">Transmembrane helix</keyword>
<dbReference type="CDD" id="cd18582">
    <property type="entry name" value="ABC_6TM_ATM1_ABCB7"/>
    <property type="match status" value="1"/>
</dbReference>
<name>A0AA35S171_GEOBA</name>
<dbReference type="GO" id="GO:0016887">
    <property type="term" value="F:ATP hydrolysis activity"/>
    <property type="evidence" value="ECO:0007669"/>
    <property type="project" value="InterPro"/>
</dbReference>
<evidence type="ECO:0000256" key="2">
    <source>
        <dbReference type="ARBA" id="ARBA00022448"/>
    </source>
</evidence>
<dbReference type="PROSITE" id="PS50893">
    <property type="entry name" value="ABC_TRANSPORTER_2"/>
    <property type="match status" value="1"/>
</dbReference>
<proteinExistence type="predicted"/>
<dbReference type="FunFam" id="3.40.50.300:FF:000186">
    <property type="entry name" value="ATP-binding cassette sub-family B member 7, mitochondrial"/>
    <property type="match status" value="1"/>
</dbReference>
<dbReference type="GO" id="GO:0006879">
    <property type="term" value="P:intracellular iron ion homeostasis"/>
    <property type="evidence" value="ECO:0007669"/>
    <property type="project" value="TreeGrafter"/>
</dbReference>
<keyword evidence="5 14" id="KW-0067">ATP-binding</keyword>
<feature type="transmembrane region" description="Helical" evidence="11">
    <location>
        <begin position="96"/>
        <end position="122"/>
    </location>
</feature>
<comment type="catalytic activity">
    <reaction evidence="10">
        <text>(glutathione)4[2Fe(III)-2S] cluster(in) + ATP + H2O = (glutathione)4[2Fe(III)-2S] cluster(out) + ADP + phosphate + H(+)</text>
        <dbReference type="Rhea" id="RHEA:67028"/>
        <dbReference type="ChEBI" id="CHEBI:15377"/>
        <dbReference type="ChEBI" id="CHEBI:15378"/>
        <dbReference type="ChEBI" id="CHEBI:30616"/>
        <dbReference type="ChEBI" id="CHEBI:43474"/>
        <dbReference type="ChEBI" id="CHEBI:167627"/>
        <dbReference type="ChEBI" id="CHEBI:456216"/>
    </reaction>
    <physiologicalReaction direction="left-to-right" evidence="10">
        <dbReference type="Rhea" id="RHEA:67029"/>
    </physiologicalReaction>
</comment>
<dbReference type="GO" id="GO:0005524">
    <property type="term" value="F:ATP binding"/>
    <property type="evidence" value="ECO:0007669"/>
    <property type="project" value="UniProtKB-KW"/>
</dbReference>
<dbReference type="Proteomes" id="UP001174909">
    <property type="component" value="Unassembled WGS sequence"/>
</dbReference>
<dbReference type="SUPFAM" id="SSF90123">
    <property type="entry name" value="ABC transporter transmembrane region"/>
    <property type="match status" value="1"/>
</dbReference>
<dbReference type="GO" id="GO:0140359">
    <property type="term" value="F:ABC-type transporter activity"/>
    <property type="evidence" value="ECO:0007669"/>
    <property type="project" value="InterPro"/>
</dbReference>
<evidence type="ECO:0000256" key="9">
    <source>
        <dbReference type="ARBA" id="ARBA00042945"/>
    </source>
</evidence>
<comment type="subcellular location">
    <subcellularLocation>
        <location evidence="1">Mitochondrion membrane</location>
        <topology evidence="1">Multi-pass membrane protein</topology>
    </subcellularLocation>
</comment>
<evidence type="ECO:0000256" key="11">
    <source>
        <dbReference type="SAM" id="Phobius"/>
    </source>
</evidence>
<dbReference type="Gene3D" id="1.20.1560.10">
    <property type="entry name" value="ABC transporter type 1, transmembrane domain"/>
    <property type="match status" value="1"/>
</dbReference>
<feature type="domain" description="ABC transmembrane type-1" evidence="13">
    <location>
        <begin position="30"/>
        <end position="273"/>
    </location>
</feature>
<evidence type="ECO:0000256" key="5">
    <source>
        <dbReference type="ARBA" id="ARBA00022840"/>
    </source>
</evidence>
<dbReference type="PANTHER" id="PTHR24221">
    <property type="entry name" value="ATP-BINDING CASSETTE SUB-FAMILY B"/>
    <property type="match status" value="1"/>
</dbReference>
<evidence type="ECO:0000256" key="3">
    <source>
        <dbReference type="ARBA" id="ARBA00022692"/>
    </source>
</evidence>
<dbReference type="PANTHER" id="PTHR24221:SF402">
    <property type="entry name" value="IRON-SULFUR CLUSTERS TRANSPORTER ABCB7, MITOCHONDRIAL"/>
    <property type="match status" value="1"/>
</dbReference>
<dbReference type="SMART" id="SM00382">
    <property type="entry name" value="AAA"/>
    <property type="match status" value="1"/>
</dbReference>
<keyword evidence="7 11" id="KW-0472">Membrane</keyword>
<dbReference type="InterPro" id="IPR017871">
    <property type="entry name" value="ABC_transporter-like_CS"/>
</dbReference>
<gene>
    <name evidence="14" type="ORF">GBAR_LOCUS12709</name>
</gene>
<evidence type="ECO:0000256" key="7">
    <source>
        <dbReference type="ARBA" id="ARBA00023136"/>
    </source>
</evidence>
<keyword evidence="2" id="KW-0813">Transport</keyword>
<dbReference type="InterPro" id="IPR003593">
    <property type="entry name" value="AAA+_ATPase"/>
</dbReference>
<dbReference type="InterPro" id="IPR003439">
    <property type="entry name" value="ABC_transporter-like_ATP-bd"/>
</dbReference>
<feature type="transmembrane region" description="Helical" evidence="11">
    <location>
        <begin position="128"/>
        <end position="149"/>
    </location>
</feature>
<protein>
    <recommendedName>
        <fullName evidence="8">Iron-sulfur clusters transporter ABCB7, mitochondrial</fullName>
    </recommendedName>
    <alternativeName>
        <fullName evidence="9">ATP-binding cassette sub-family B member 7, mitochondrial</fullName>
    </alternativeName>
</protein>
<comment type="caution">
    <text evidence="14">The sequence shown here is derived from an EMBL/GenBank/DDBJ whole genome shotgun (WGS) entry which is preliminary data.</text>
</comment>
<evidence type="ECO:0000256" key="6">
    <source>
        <dbReference type="ARBA" id="ARBA00022989"/>
    </source>
</evidence>
<feature type="transmembrane region" description="Helical" evidence="11">
    <location>
        <begin position="253"/>
        <end position="271"/>
    </location>
</feature>
<evidence type="ECO:0000256" key="1">
    <source>
        <dbReference type="ARBA" id="ARBA00004225"/>
    </source>
</evidence>
<evidence type="ECO:0000259" key="12">
    <source>
        <dbReference type="PROSITE" id="PS50893"/>
    </source>
</evidence>
<feature type="domain" description="ABC transporter" evidence="12">
    <location>
        <begin position="309"/>
        <end position="543"/>
    </location>
</feature>
<dbReference type="Pfam" id="PF00664">
    <property type="entry name" value="ABC_membrane"/>
    <property type="match status" value="1"/>
</dbReference>
<feature type="transmembrane region" description="Helical" evidence="11">
    <location>
        <begin position="211"/>
        <end position="233"/>
    </location>
</feature>
<dbReference type="EMBL" id="CASHTH010001898">
    <property type="protein sequence ID" value="CAI8021419.1"/>
    <property type="molecule type" value="Genomic_DNA"/>
</dbReference>
<dbReference type="Pfam" id="PF00005">
    <property type="entry name" value="ABC_tran"/>
    <property type="match status" value="1"/>
</dbReference>
<sequence>MRLTISTSCPISLLPRTPSLPSELLSSSDVCLFGAARIGSSLFNELRNAVFAKVAQTSIRRVAKSTFLHLHSLDHAYHLSRHTGAMSRAVDRGTRGINFVLSALVFNVFPTIFEVSLVSGILTYKFGLSYALVTIGTLSVYAAFTLGVTQWRTKFRVQMNKADGEAGSKAIDSLINYETVKYFNNEDFESNEYDKALALYEKAALKTTTSLSLLSFGQSATFSIALTTLMVMASQGVVSGTLTVGDLVMINGLVFQLSIPLNFLGSVYRDIRQSLIDMQQMFDLLSLNSSIKEKPGAPALHLEPGEATVTFEDVSFSYTPEKMILDGLSFRAPAGKKLAIVGGSGSGKSTIVRLLYRFYDPSMGRVLIGNRDVRDVTVDSLRRQLSIVPQDPVLFHDTINYNIAYGRLSAGHEEVLAASQMANLHNGVQNMPMKYETQVGERGLKLSGGEKQRVAIARAVLKDSPVLVYDEATSSLDSITEQNILGAMRRVIKGKTSIFIAHRLSTIVDADEILVLGDGRVMERGSHLDLIQRPSSFYAELWAKQNTLVTDNE</sequence>
<evidence type="ECO:0000313" key="15">
    <source>
        <dbReference type="Proteomes" id="UP001174909"/>
    </source>
</evidence>
<keyword evidence="3 11" id="KW-0812">Transmembrane</keyword>
<dbReference type="AlphaFoldDB" id="A0AA35S171"/>
<accession>A0AA35S171</accession>
<keyword evidence="15" id="KW-1185">Reference proteome</keyword>
<reference evidence="14" key="1">
    <citation type="submission" date="2023-03" db="EMBL/GenBank/DDBJ databases">
        <authorList>
            <person name="Steffen K."/>
            <person name="Cardenas P."/>
        </authorList>
    </citation>
    <scope>NUCLEOTIDE SEQUENCE</scope>
</reference>
<evidence type="ECO:0000256" key="8">
    <source>
        <dbReference type="ARBA" id="ARBA00041016"/>
    </source>
</evidence>
<evidence type="ECO:0000256" key="4">
    <source>
        <dbReference type="ARBA" id="ARBA00022741"/>
    </source>
</evidence>
<evidence type="ECO:0000313" key="14">
    <source>
        <dbReference type="EMBL" id="CAI8021419.1"/>
    </source>
</evidence>
<evidence type="ECO:0000259" key="13">
    <source>
        <dbReference type="PROSITE" id="PS50929"/>
    </source>
</evidence>
<dbReference type="SUPFAM" id="SSF52540">
    <property type="entry name" value="P-loop containing nucleoside triphosphate hydrolases"/>
    <property type="match status" value="1"/>
</dbReference>
<dbReference type="InterPro" id="IPR027417">
    <property type="entry name" value="P-loop_NTPase"/>
</dbReference>
<organism evidence="14 15">
    <name type="scientific">Geodia barretti</name>
    <name type="common">Barrett's horny sponge</name>
    <dbReference type="NCBI Taxonomy" id="519541"/>
    <lineage>
        <taxon>Eukaryota</taxon>
        <taxon>Metazoa</taxon>
        <taxon>Porifera</taxon>
        <taxon>Demospongiae</taxon>
        <taxon>Heteroscleromorpha</taxon>
        <taxon>Tetractinellida</taxon>
        <taxon>Astrophorina</taxon>
        <taxon>Geodiidae</taxon>
        <taxon>Geodia</taxon>
    </lineage>
</organism>
<dbReference type="InterPro" id="IPR039421">
    <property type="entry name" value="Type_1_exporter"/>
</dbReference>
<dbReference type="PROSITE" id="PS00211">
    <property type="entry name" value="ABC_TRANSPORTER_1"/>
    <property type="match status" value="1"/>
</dbReference>
<keyword evidence="4" id="KW-0547">Nucleotide-binding</keyword>
<evidence type="ECO:0000256" key="10">
    <source>
        <dbReference type="ARBA" id="ARBA00048046"/>
    </source>
</evidence>
<dbReference type="PROSITE" id="PS50929">
    <property type="entry name" value="ABC_TM1F"/>
    <property type="match status" value="1"/>
</dbReference>